<dbReference type="EMBL" id="EU022022">
    <property type="protein sequence ID" value="ABS59068.1"/>
    <property type="molecule type" value="Genomic_DNA"/>
</dbReference>
<dbReference type="PANTHER" id="PTHR10357">
    <property type="entry name" value="ALPHA-AMYLASE FAMILY MEMBER"/>
    <property type="match status" value="1"/>
</dbReference>
<dbReference type="InterPro" id="IPR032091">
    <property type="entry name" value="Malt_amylase-like_C"/>
</dbReference>
<dbReference type="CAZy" id="GH13">
    <property type="family name" value="Glycoside Hydrolase Family 13"/>
</dbReference>
<keyword evidence="1" id="KW-0378">Hydrolase</keyword>
<evidence type="ECO:0000256" key="2">
    <source>
        <dbReference type="ARBA" id="ARBA00023295"/>
    </source>
</evidence>
<protein>
    <submittedName>
        <fullName evidence="4">Neopullulanase-like enzyme</fullName>
    </submittedName>
</protein>
<feature type="domain" description="Glycosyl hydrolase family 13 catalytic" evidence="3">
    <location>
        <begin position="45"/>
        <end position="515"/>
    </location>
</feature>
<accession>A7LI67</accession>
<sequence>MKRTHCISRAVIALSALLALVISSVGQESASPVVPAWSKKAVWYQIFPERFRNGDRRNDPKAADAAVFNREWSISPWTSDWYKLQPWEKKYSDKFYDIVFDRRYGGDFQGIIFKLPYLKELGINAIYFNPIFEANSLHKYNTSNFIHIDHNFGPDPEGDLQIMARENPADPATWQWTSADKLFLAFLAEAHKLGMKVIIDGVFNHVGTDFWAFKDVVHKQESSRYKNWFVIKRWDDPATKDTSEFDYDAWWGVKSLPAFRKDPKLGLVQGPRDHVFEITRRWMAPNGEASDGVDGWRLDVPNEIPHVFWKDWRRLVKGINPEAYIVGEIWDDATPWLQGDEFDAVMNYEFARAVAKFFINKKERISPTQFDSILAHVRRSYPAEVNYGLQNLIDSHDTDRLPSMIINPDRRYDAENSPRWNPNYDVRKPTAEEIRRQKLIVLFQLTYVGAPMIYYGSEAGMWGADDPDDRKPMLWEDLSYEDEVSCPVPNCNRPADKNVFNRDLFDFYRKLIRERIHSDALTLGEFQTRVTEDNQMIYVFERKFQDKIAIVGFNLSDQSRVVSLQLPPGGGEWIDLLNSKRLQAKGETLEISLEPGWGVLITKQN</sequence>
<evidence type="ECO:0000313" key="4">
    <source>
        <dbReference type="EMBL" id="ABS59068.1"/>
    </source>
</evidence>
<evidence type="ECO:0000256" key="1">
    <source>
        <dbReference type="ARBA" id="ARBA00022801"/>
    </source>
</evidence>
<dbReference type="SMART" id="SM00642">
    <property type="entry name" value="Aamy"/>
    <property type="match status" value="1"/>
</dbReference>
<dbReference type="Pfam" id="PF16657">
    <property type="entry name" value="Malt_amylase_C"/>
    <property type="match status" value="1"/>
</dbReference>
<dbReference type="InterPro" id="IPR013780">
    <property type="entry name" value="Glyco_hydro_b"/>
</dbReference>
<dbReference type="GO" id="GO:0005975">
    <property type="term" value="P:carbohydrate metabolic process"/>
    <property type="evidence" value="ECO:0007669"/>
    <property type="project" value="InterPro"/>
</dbReference>
<dbReference type="BRENDA" id="3.2.1.135">
    <property type="organism ID" value="9547"/>
</dbReference>
<dbReference type="Pfam" id="PF00128">
    <property type="entry name" value="Alpha-amylase"/>
    <property type="match status" value="2"/>
</dbReference>
<dbReference type="AlphaFoldDB" id="A7LI67"/>
<dbReference type="CDD" id="cd11338">
    <property type="entry name" value="AmyAc_CMD"/>
    <property type="match status" value="1"/>
</dbReference>
<dbReference type="SUPFAM" id="SSF51011">
    <property type="entry name" value="Glycosyl hydrolase domain"/>
    <property type="match status" value="1"/>
</dbReference>
<evidence type="ECO:0000259" key="3">
    <source>
        <dbReference type="SMART" id="SM00642"/>
    </source>
</evidence>
<dbReference type="SUPFAM" id="SSF51445">
    <property type="entry name" value="(Trans)glycosidases"/>
    <property type="match status" value="1"/>
</dbReference>
<proteinExistence type="predicted"/>
<reference evidence="4" key="1">
    <citation type="journal article" date="2008" name="Biosci. Biotechnol. Biochem.">
        <title>Isolation and characterization of a novel thermostable neopullulanase-like enzyme from a hot spring in Thailand.</title>
        <authorList>
            <person name="Tang K."/>
            <person name="Kobayashi R.S."/>
            <person name="Champreda V."/>
            <person name="Eurwilaichitr L."/>
            <person name="Tanapongpipat S."/>
        </authorList>
    </citation>
    <scope>NUCLEOTIDE SEQUENCE</scope>
</reference>
<dbReference type="Gene3D" id="2.60.40.1180">
    <property type="entry name" value="Golgi alpha-mannosidase II"/>
    <property type="match status" value="1"/>
</dbReference>
<organism evidence="4">
    <name type="scientific">uncultured microorganism</name>
    <dbReference type="NCBI Taxonomy" id="358574"/>
    <lineage>
        <taxon>unclassified sequences</taxon>
        <taxon>environmental samples</taxon>
    </lineage>
</organism>
<dbReference type="InterPro" id="IPR017853">
    <property type="entry name" value="GH"/>
</dbReference>
<dbReference type="Gene3D" id="3.20.20.80">
    <property type="entry name" value="Glycosidases"/>
    <property type="match status" value="1"/>
</dbReference>
<dbReference type="PANTHER" id="PTHR10357:SF210">
    <property type="entry name" value="MALTODEXTRIN GLUCOSIDASE"/>
    <property type="match status" value="1"/>
</dbReference>
<name>A7LI67_9ZZZZ</name>
<keyword evidence="2" id="KW-0326">Glycosidase</keyword>
<dbReference type="InterPro" id="IPR006047">
    <property type="entry name" value="GH13_cat_dom"/>
</dbReference>
<dbReference type="GO" id="GO:0016798">
    <property type="term" value="F:hydrolase activity, acting on glycosyl bonds"/>
    <property type="evidence" value="ECO:0007669"/>
    <property type="project" value="UniProtKB-KW"/>
</dbReference>